<reference evidence="3 4" key="1">
    <citation type="submission" date="2024-04" db="EMBL/GenBank/DDBJ databases">
        <title>Tritrichomonas musculus Genome.</title>
        <authorList>
            <person name="Alves-Ferreira E."/>
            <person name="Grigg M."/>
            <person name="Lorenzi H."/>
            <person name="Galac M."/>
        </authorList>
    </citation>
    <scope>NUCLEOTIDE SEQUENCE [LARGE SCALE GENOMIC DNA]</scope>
    <source>
        <strain evidence="3 4">EAF2021</strain>
    </source>
</reference>
<evidence type="ECO:0000256" key="2">
    <source>
        <dbReference type="SAM" id="MobiDB-lite"/>
    </source>
</evidence>
<keyword evidence="1" id="KW-0175">Coiled coil</keyword>
<feature type="region of interest" description="Disordered" evidence="2">
    <location>
        <begin position="660"/>
        <end position="685"/>
    </location>
</feature>
<proteinExistence type="predicted"/>
<feature type="coiled-coil region" evidence="1">
    <location>
        <begin position="184"/>
        <end position="212"/>
    </location>
</feature>
<dbReference type="Proteomes" id="UP001470230">
    <property type="component" value="Unassembled WGS sequence"/>
</dbReference>
<protein>
    <submittedName>
        <fullName evidence="3">Uncharacterized protein</fullName>
    </submittedName>
</protein>
<evidence type="ECO:0000313" key="3">
    <source>
        <dbReference type="EMBL" id="KAK8885060.1"/>
    </source>
</evidence>
<gene>
    <name evidence="3" type="ORF">M9Y10_044188</name>
</gene>
<evidence type="ECO:0000256" key="1">
    <source>
        <dbReference type="SAM" id="Coils"/>
    </source>
</evidence>
<evidence type="ECO:0000313" key="4">
    <source>
        <dbReference type="Proteomes" id="UP001470230"/>
    </source>
</evidence>
<feature type="compositionally biased region" description="Basic residues" evidence="2">
    <location>
        <begin position="671"/>
        <end position="685"/>
    </location>
</feature>
<feature type="compositionally biased region" description="Low complexity" evidence="2">
    <location>
        <begin position="481"/>
        <end position="494"/>
    </location>
</feature>
<sequence>MEELDDDIIQLGIDAQQQALSLVHKAISATTTHEKDKIIEEMRHTWKLQENCAQQLNHCNFSMTQMLERLEQKEKKSFDIYQTLESNTSFLSYYDSHPPRAEVKDGMIQSVQDIEADIQKIGPLSSPNLLDQVSSLKHDFGLLKMRDLTFKRLEELAYTLKKRSFVVDDSEDLSLTVATEYGDLNGLLKKHEELMKENIQLKKEEIAFLNDKIVKRRNLSKLSLSSLSNIAIELQNMLQAQDIFGETFLVKPSAILNEDDIQRKSFDDACHVKSNIKFTRAEFSTTIQPETITKIVDAEDPNIQLEALTEVVHQQRQTIDKLISELEPLRAKNYTQIVQAASQREERMWQLLDKFQNQINDIQEKINETTKDCFRLHQNILTTLNQHCFYGQKLGEWMYLYKDLIADETFLEILESSNIQICNTLSSASFSIGLNEMFKQSESDQCFSEYFKTYIKNNTSQFKIQPPPPFDGQDGENGQRSNDSSSNHISTSSSQIFSQYYLPESDSKDPNNNPIMRMHRATKTRGKGPAPRRKKSVMPHQGLPSLLDNQSVNGDDQLKNKAPRNPIENATKEQVLNYLARTYDILSTISNQNTSFHHVISGKLHYALSSLRNTFFEETRFYEADMRSTLSTLQVADDLILRKPKMDAEVLADTQLLTEIEVQTEEEEKGKKGKGKGKPPPKKKK</sequence>
<keyword evidence="4" id="KW-1185">Reference proteome</keyword>
<accession>A0ABR2K1R4</accession>
<name>A0ABR2K1R4_9EUKA</name>
<comment type="caution">
    <text evidence="3">The sequence shown here is derived from an EMBL/GenBank/DDBJ whole genome shotgun (WGS) entry which is preliminary data.</text>
</comment>
<feature type="compositionally biased region" description="Basic residues" evidence="2">
    <location>
        <begin position="521"/>
        <end position="537"/>
    </location>
</feature>
<organism evidence="3 4">
    <name type="scientific">Tritrichomonas musculus</name>
    <dbReference type="NCBI Taxonomy" id="1915356"/>
    <lineage>
        <taxon>Eukaryota</taxon>
        <taxon>Metamonada</taxon>
        <taxon>Parabasalia</taxon>
        <taxon>Tritrichomonadida</taxon>
        <taxon>Tritrichomonadidae</taxon>
        <taxon>Tritrichomonas</taxon>
    </lineage>
</organism>
<feature type="region of interest" description="Disordered" evidence="2">
    <location>
        <begin position="521"/>
        <end position="564"/>
    </location>
</feature>
<feature type="region of interest" description="Disordered" evidence="2">
    <location>
        <begin position="461"/>
        <end position="494"/>
    </location>
</feature>
<dbReference type="EMBL" id="JAPFFF010000008">
    <property type="protein sequence ID" value="KAK8885060.1"/>
    <property type="molecule type" value="Genomic_DNA"/>
</dbReference>